<proteinExistence type="predicted"/>
<name>A0A1I5UZI8_9PSED</name>
<dbReference type="OrthoDB" id="9769319at2"/>
<dbReference type="GO" id="GO:0042597">
    <property type="term" value="C:periplasmic space"/>
    <property type="evidence" value="ECO:0007669"/>
    <property type="project" value="UniProtKB-SubCell"/>
</dbReference>
<keyword evidence="4" id="KW-0574">Periplasm</keyword>
<dbReference type="Gene3D" id="3.40.190.10">
    <property type="entry name" value="Periplasmic binding protein-like II"/>
    <property type="match status" value="2"/>
</dbReference>
<dbReference type="PANTHER" id="PTHR30222:SF12">
    <property type="entry name" value="NORSPERMIDINE SENSOR"/>
    <property type="match status" value="1"/>
</dbReference>
<keyword evidence="2" id="KW-0813">Transport</keyword>
<feature type="signal peptide" evidence="5">
    <location>
        <begin position="1"/>
        <end position="23"/>
    </location>
</feature>
<keyword evidence="7" id="KW-1185">Reference proteome</keyword>
<dbReference type="STRING" id="289003.SAMN05216190_12817"/>
<reference evidence="7" key="1">
    <citation type="submission" date="2016-10" db="EMBL/GenBank/DDBJ databases">
        <authorList>
            <person name="Varghese N."/>
            <person name="Submissions S."/>
        </authorList>
    </citation>
    <scope>NUCLEOTIDE SEQUENCE [LARGE SCALE GENOMIC DNA]</scope>
    <source>
        <strain evidence="7">DSM 17834</strain>
    </source>
</reference>
<comment type="subcellular location">
    <subcellularLocation>
        <location evidence="1">Periplasm</location>
    </subcellularLocation>
</comment>
<feature type="chain" id="PRO_5011722640" evidence="5">
    <location>
        <begin position="24"/>
        <end position="364"/>
    </location>
</feature>
<gene>
    <name evidence="6" type="ORF">SAMN05216190_12817</name>
</gene>
<dbReference type="InterPro" id="IPR001188">
    <property type="entry name" value="Sperm_putr-bd"/>
</dbReference>
<dbReference type="AlphaFoldDB" id="A0A1I5UZI8"/>
<accession>A0A1I5UZI8</accession>
<evidence type="ECO:0000313" key="7">
    <source>
        <dbReference type="Proteomes" id="UP000198784"/>
    </source>
</evidence>
<evidence type="ECO:0000256" key="2">
    <source>
        <dbReference type="ARBA" id="ARBA00022448"/>
    </source>
</evidence>
<evidence type="ECO:0000313" key="6">
    <source>
        <dbReference type="EMBL" id="SFQ00660.1"/>
    </source>
</evidence>
<organism evidence="6 7">
    <name type="scientific">Pseudomonas borbori</name>
    <dbReference type="NCBI Taxonomy" id="289003"/>
    <lineage>
        <taxon>Bacteria</taxon>
        <taxon>Pseudomonadati</taxon>
        <taxon>Pseudomonadota</taxon>
        <taxon>Gammaproteobacteria</taxon>
        <taxon>Pseudomonadales</taxon>
        <taxon>Pseudomonadaceae</taxon>
        <taxon>Pseudomonas</taxon>
    </lineage>
</organism>
<protein>
    <submittedName>
        <fullName evidence="6">Putrescine transport system substrate-binding protein</fullName>
    </submittedName>
</protein>
<evidence type="ECO:0000256" key="5">
    <source>
        <dbReference type="SAM" id="SignalP"/>
    </source>
</evidence>
<dbReference type="RefSeq" id="WP_090503781.1">
    <property type="nucleotide sequence ID" value="NZ_FOWX01000028.1"/>
</dbReference>
<dbReference type="Proteomes" id="UP000198784">
    <property type="component" value="Unassembled WGS sequence"/>
</dbReference>
<dbReference type="EMBL" id="FOWX01000028">
    <property type="protein sequence ID" value="SFQ00660.1"/>
    <property type="molecule type" value="Genomic_DNA"/>
</dbReference>
<evidence type="ECO:0000256" key="3">
    <source>
        <dbReference type="ARBA" id="ARBA00022729"/>
    </source>
</evidence>
<dbReference type="PRINTS" id="PR00909">
    <property type="entry name" value="SPERMDNBNDNG"/>
</dbReference>
<dbReference type="PIRSF" id="PIRSF019574">
    <property type="entry name" value="Periplasmic_polyamine_BP"/>
    <property type="match status" value="1"/>
</dbReference>
<dbReference type="CDD" id="cd13659">
    <property type="entry name" value="PBP2_PotF"/>
    <property type="match status" value="1"/>
</dbReference>
<dbReference type="GO" id="GO:0019808">
    <property type="term" value="F:polyamine binding"/>
    <property type="evidence" value="ECO:0007669"/>
    <property type="project" value="InterPro"/>
</dbReference>
<dbReference type="Pfam" id="PF13416">
    <property type="entry name" value="SBP_bac_8"/>
    <property type="match status" value="1"/>
</dbReference>
<dbReference type="GO" id="GO:0015846">
    <property type="term" value="P:polyamine transport"/>
    <property type="evidence" value="ECO:0007669"/>
    <property type="project" value="InterPro"/>
</dbReference>
<sequence length="364" mass="39920">MKTFGKTLLALSLAGAVAGAAQAQDKVLHVYNWSDYIAEDTLENFQKETGIKVVYDVFDSNETLEAKLLSGGSGYDVVVPSNQFLAKQIKAGVFQKLDMAKLPNWKHLNPDLMKALETADPGNQYAFPYLWGTTGIGYNPEKVKAALGVDTIDSWDVLFKPENMEKLKACGVAMLDAPDEVYAAALHYQGMNPNPTSVEDVAKAEELLMKVRPYITYFHSSKYISDLANGNICVALGWSGDVFQAQARAEEAKNNVPVAYAIPKEGAASFFDMMAIPADAKNVEEAHVFLNYILTPEVIAPISDYVAYPNGNATATPLVAEEIRNNPGIYPTEEASKKLYTFAELKPKVQRAVTRSWTKVKSGR</sequence>
<evidence type="ECO:0000256" key="4">
    <source>
        <dbReference type="ARBA" id="ARBA00022764"/>
    </source>
</evidence>
<evidence type="ECO:0000256" key="1">
    <source>
        <dbReference type="ARBA" id="ARBA00004418"/>
    </source>
</evidence>
<dbReference type="InterPro" id="IPR006059">
    <property type="entry name" value="SBP"/>
</dbReference>
<dbReference type="PANTHER" id="PTHR30222">
    <property type="entry name" value="SPERMIDINE/PUTRESCINE-BINDING PERIPLASMIC PROTEIN"/>
    <property type="match status" value="1"/>
</dbReference>
<dbReference type="SUPFAM" id="SSF53850">
    <property type="entry name" value="Periplasmic binding protein-like II"/>
    <property type="match status" value="1"/>
</dbReference>
<keyword evidence="3 5" id="KW-0732">Signal</keyword>